<feature type="transmembrane region" description="Helical" evidence="14">
    <location>
        <begin position="154"/>
        <end position="171"/>
    </location>
</feature>
<evidence type="ECO:0000256" key="9">
    <source>
        <dbReference type="ARBA" id="ARBA00022803"/>
    </source>
</evidence>
<evidence type="ECO:0000256" key="7">
    <source>
        <dbReference type="ARBA" id="ARBA00022692"/>
    </source>
</evidence>
<keyword evidence="9 13" id="KW-0802">TPR repeat</keyword>
<keyword evidence="8" id="KW-0677">Repeat</keyword>
<dbReference type="EnsemblMetazoa" id="XM_020008577.1">
    <property type="protein sequence ID" value="XP_019864136.1"/>
    <property type="gene ID" value="LOC100634761"/>
</dbReference>
<dbReference type="PANTHER" id="PTHR44809">
    <property type="match status" value="1"/>
</dbReference>
<feature type="repeat" description="TPR" evidence="13">
    <location>
        <begin position="542"/>
        <end position="575"/>
    </location>
</feature>
<evidence type="ECO:0000256" key="12">
    <source>
        <dbReference type="ARBA" id="ARBA00023136"/>
    </source>
</evidence>
<feature type="transmembrane region" description="Helical" evidence="14">
    <location>
        <begin position="376"/>
        <end position="399"/>
    </location>
</feature>
<evidence type="ECO:0000256" key="1">
    <source>
        <dbReference type="ARBA" id="ARBA00004141"/>
    </source>
</evidence>
<accession>A0AAN0K490</accession>
<dbReference type="GO" id="GO:0005783">
    <property type="term" value="C:endoplasmic reticulum"/>
    <property type="evidence" value="ECO:0007669"/>
    <property type="project" value="UniProtKB-SubCell"/>
</dbReference>
<dbReference type="GeneID" id="100634761"/>
<dbReference type="InterPro" id="IPR013618">
    <property type="entry name" value="TMTC_DUF1736"/>
</dbReference>
<name>A0AAN0K490_AMPQE</name>
<feature type="transmembrane region" description="Helical" evidence="14">
    <location>
        <begin position="177"/>
        <end position="198"/>
    </location>
</feature>
<feature type="transmembrane region" description="Helical" evidence="14">
    <location>
        <begin position="210"/>
        <end position="243"/>
    </location>
</feature>
<dbReference type="InterPro" id="IPR013105">
    <property type="entry name" value="TPR_2"/>
</dbReference>
<dbReference type="Pfam" id="PF13181">
    <property type="entry name" value="TPR_8"/>
    <property type="match status" value="1"/>
</dbReference>
<feature type="domain" description="DUF1736" evidence="15">
    <location>
        <begin position="287"/>
        <end position="358"/>
    </location>
</feature>
<keyword evidence="7 14" id="KW-0812">Transmembrane</keyword>
<keyword evidence="11 14" id="KW-1133">Transmembrane helix</keyword>
<dbReference type="EC" id="2.4.1.109" evidence="5"/>
<dbReference type="Gene3D" id="1.25.40.10">
    <property type="entry name" value="Tetratricopeptide repeat domain"/>
    <property type="match status" value="3"/>
</dbReference>
<evidence type="ECO:0000256" key="10">
    <source>
        <dbReference type="ARBA" id="ARBA00022824"/>
    </source>
</evidence>
<comment type="subcellular location">
    <subcellularLocation>
        <location evidence="2">Endoplasmic reticulum</location>
    </subcellularLocation>
    <subcellularLocation>
        <location evidence="1">Membrane</location>
        <topology evidence="1">Multi-pass membrane protein</topology>
    </subcellularLocation>
</comment>
<reference evidence="16" key="2">
    <citation type="submission" date="2024-06" db="UniProtKB">
        <authorList>
            <consortium name="EnsemblMetazoa"/>
        </authorList>
    </citation>
    <scope>IDENTIFICATION</scope>
</reference>
<evidence type="ECO:0000256" key="13">
    <source>
        <dbReference type="PROSITE-ProRule" id="PRU00339"/>
    </source>
</evidence>
<dbReference type="SMART" id="SM00028">
    <property type="entry name" value="TPR"/>
    <property type="match status" value="8"/>
</dbReference>
<feature type="transmembrane region" description="Helical" evidence="14">
    <location>
        <begin position="346"/>
        <end position="364"/>
    </location>
</feature>
<evidence type="ECO:0000256" key="2">
    <source>
        <dbReference type="ARBA" id="ARBA00004240"/>
    </source>
</evidence>
<dbReference type="SUPFAM" id="SSF48452">
    <property type="entry name" value="TPR-like"/>
    <property type="match status" value="2"/>
</dbReference>
<keyword evidence="10" id="KW-0256">Endoplasmic reticulum</keyword>
<dbReference type="KEGG" id="aqu:100634761"/>
<dbReference type="GO" id="GO:0004169">
    <property type="term" value="F:dolichyl-phosphate-mannose-protein mannosyltransferase activity"/>
    <property type="evidence" value="ECO:0007669"/>
    <property type="project" value="UniProtKB-EC"/>
</dbReference>
<dbReference type="Pfam" id="PF07719">
    <property type="entry name" value="TPR_2"/>
    <property type="match status" value="2"/>
</dbReference>
<feature type="transmembrane region" description="Helical" evidence="14">
    <location>
        <begin position="405"/>
        <end position="424"/>
    </location>
</feature>
<protein>
    <recommendedName>
        <fullName evidence="5">dolichyl-phosphate-mannose--protein mannosyltransferase</fullName>
        <ecNumber evidence="5">2.4.1.109</ecNumber>
    </recommendedName>
</protein>
<evidence type="ECO:0000256" key="4">
    <source>
        <dbReference type="ARBA" id="ARBA00007882"/>
    </source>
</evidence>
<organism evidence="16 17">
    <name type="scientific">Amphimedon queenslandica</name>
    <name type="common">Sponge</name>
    <dbReference type="NCBI Taxonomy" id="400682"/>
    <lineage>
        <taxon>Eukaryota</taxon>
        <taxon>Metazoa</taxon>
        <taxon>Porifera</taxon>
        <taxon>Demospongiae</taxon>
        <taxon>Heteroscleromorpha</taxon>
        <taxon>Haplosclerida</taxon>
        <taxon>Niphatidae</taxon>
        <taxon>Amphimedon</taxon>
    </lineage>
</organism>
<dbReference type="Pfam" id="PF08409">
    <property type="entry name" value="TMTC_DUF1736"/>
    <property type="match status" value="1"/>
</dbReference>
<evidence type="ECO:0000313" key="16">
    <source>
        <dbReference type="EnsemblMetazoa" id="XP_019864136.1"/>
    </source>
</evidence>
<evidence type="ECO:0000256" key="3">
    <source>
        <dbReference type="ARBA" id="ARBA00004922"/>
    </source>
</evidence>
<dbReference type="InterPro" id="IPR011990">
    <property type="entry name" value="TPR-like_helical_dom_sf"/>
</dbReference>
<feature type="repeat" description="TPR" evidence="13">
    <location>
        <begin position="677"/>
        <end position="710"/>
    </location>
</feature>
<keyword evidence="6" id="KW-0808">Transferase</keyword>
<keyword evidence="12 14" id="KW-0472">Membrane</keyword>
<evidence type="ECO:0000313" key="17">
    <source>
        <dbReference type="Proteomes" id="UP000007879"/>
    </source>
</evidence>
<dbReference type="PROSITE" id="PS50293">
    <property type="entry name" value="TPR_REGION"/>
    <property type="match status" value="1"/>
</dbReference>
<keyword evidence="17" id="KW-1185">Reference proteome</keyword>
<feature type="transmembrane region" description="Helical" evidence="14">
    <location>
        <begin position="304"/>
        <end position="326"/>
    </location>
</feature>
<evidence type="ECO:0000256" key="14">
    <source>
        <dbReference type="SAM" id="Phobius"/>
    </source>
</evidence>
<dbReference type="PANTHER" id="PTHR44809:SF1">
    <property type="entry name" value="PROTEIN O-MANNOSYL-TRANSFERASE TMTC1"/>
    <property type="match status" value="1"/>
</dbReference>
<reference evidence="17" key="1">
    <citation type="journal article" date="2010" name="Nature">
        <title>The Amphimedon queenslandica genome and the evolution of animal complexity.</title>
        <authorList>
            <person name="Srivastava M."/>
            <person name="Simakov O."/>
            <person name="Chapman J."/>
            <person name="Fahey B."/>
            <person name="Gauthier M.E."/>
            <person name="Mitros T."/>
            <person name="Richards G.S."/>
            <person name="Conaco C."/>
            <person name="Dacre M."/>
            <person name="Hellsten U."/>
            <person name="Larroux C."/>
            <person name="Putnam N.H."/>
            <person name="Stanke M."/>
            <person name="Adamska M."/>
            <person name="Darling A."/>
            <person name="Degnan S.M."/>
            <person name="Oakley T.H."/>
            <person name="Plachetzki D.C."/>
            <person name="Zhai Y."/>
            <person name="Adamski M."/>
            <person name="Calcino A."/>
            <person name="Cummins S.F."/>
            <person name="Goodstein D.M."/>
            <person name="Harris C."/>
            <person name="Jackson D.J."/>
            <person name="Leys S.P."/>
            <person name="Shu S."/>
            <person name="Woodcroft B.J."/>
            <person name="Vervoort M."/>
            <person name="Kosik K.S."/>
            <person name="Manning G."/>
            <person name="Degnan B.M."/>
            <person name="Rokhsar D.S."/>
        </authorList>
    </citation>
    <scope>NUCLEOTIDE SEQUENCE [LARGE SCALE GENOMIC DNA]</scope>
</reference>
<dbReference type="Pfam" id="PF14559">
    <property type="entry name" value="TPR_19"/>
    <property type="match status" value="1"/>
</dbReference>
<feature type="repeat" description="TPR" evidence="13">
    <location>
        <begin position="478"/>
        <end position="511"/>
    </location>
</feature>
<dbReference type="Proteomes" id="UP000007879">
    <property type="component" value="Unassembled WGS sequence"/>
</dbReference>
<sequence>MLMLMEVWPSSSTPFVAASMQQKKPFHCKSITSSLKVSCFSLAALCLVSYWNSLSCGLVHDDIFSIVENGDVRPGDTPLSNLLRNDFWGKPMSDPTSHKSYRPLTTLSFRLNYWLHELDPVGYHAVNMLLHYLCTVLFYWLARSVVLSNTINKESYSFMMSALFAVHPIHTEAVTGVVGRADVLSCLFFLLSFLCYYYSIHEKSSKLMFFIKLICCLIFGCCSMFSKEHGITVFGICILYELYSLLQSRTRFGSSLTISHSAIIRTLVLTIGTVLLIAFRLSMLSGMLPQFSSYDNPASFSDSLLTKLLTYSYLCYFNAQLLVYPSILSYDWQMGSIPLVESLGDIRNISTCVFILYLTGLASLPLRKFAKDSDVIFLGLILMVVPFVPASNLFIRVGFVVAERILYIPSLGYCVLVVHGLKILGNTISLRYHIKSIDKILFLVIIITYILRTVDRNPVWKTRESLFRSGVETLPHNSKAHYNYANYLKDTGQTDSAVHHYREAIKLTEDHSSAHNNMATLLNGPEALYHLNEAIRHNRRHFKAFFNLANEMWNLGNKEKAEELYKESIKINPNYTDALIKLSSLLVSLGRNDEAILFVSQSVKLKDNEPDVLHNSAAVLMMAGNVSWSISLWRKVLSLNPTHSEAMAGLARALRSLGENNEAEELFKRSLLIAPKASVYQSLAGLYYNTGRWRESHSLFKKALDMEPDNTDILCSYAQVSNSLEEKEVLERLILVHPDSFCLYINIAGIFVKQKLELHQALTYSLKATQIAATDKERYDAYNLHGTILKDTQNLSDSAKNFEKAAAIFPDAVGTWINLGAIMHLLGDYRKAEVFYRKAQSLDPQNTIVLGNLKKLQSLQAKKH</sequence>
<comment type="similarity">
    <text evidence="4">Belongs to the TMTC family.</text>
</comment>
<evidence type="ECO:0000256" key="5">
    <source>
        <dbReference type="ARBA" id="ARBA00012839"/>
    </source>
</evidence>
<evidence type="ECO:0000259" key="15">
    <source>
        <dbReference type="Pfam" id="PF08409"/>
    </source>
</evidence>
<feature type="repeat" description="TPR" evidence="13">
    <location>
        <begin position="813"/>
        <end position="846"/>
    </location>
</feature>
<feature type="transmembrane region" description="Helical" evidence="14">
    <location>
        <begin position="121"/>
        <end position="142"/>
    </location>
</feature>
<evidence type="ECO:0000256" key="6">
    <source>
        <dbReference type="ARBA" id="ARBA00022679"/>
    </source>
</evidence>
<dbReference type="InterPro" id="IPR052943">
    <property type="entry name" value="TMTC_O-mannosyl-trnsfr"/>
</dbReference>
<comment type="pathway">
    <text evidence="3">Protein modification; protein glycosylation.</text>
</comment>
<feature type="transmembrane region" description="Helical" evidence="14">
    <location>
        <begin position="263"/>
        <end position="283"/>
    </location>
</feature>
<dbReference type="PROSITE" id="PS50005">
    <property type="entry name" value="TPR"/>
    <property type="match status" value="4"/>
</dbReference>
<dbReference type="GO" id="GO:0016020">
    <property type="term" value="C:membrane"/>
    <property type="evidence" value="ECO:0007669"/>
    <property type="project" value="UniProtKB-SubCell"/>
</dbReference>
<evidence type="ECO:0000256" key="11">
    <source>
        <dbReference type="ARBA" id="ARBA00022989"/>
    </source>
</evidence>
<evidence type="ECO:0000256" key="8">
    <source>
        <dbReference type="ARBA" id="ARBA00022737"/>
    </source>
</evidence>
<dbReference type="InterPro" id="IPR019734">
    <property type="entry name" value="TPR_rpt"/>
</dbReference>
<proteinExistence type="inferred from homology"/>
<dbReference type="RefSeq" id="XP_019864136.1">
    <property type="nucleotide sequence ID" value="XM_020008577.1"/>
</dbReference>
<dbReference type="AlphaFoldDB" id="A0AAN0K490"/>